<reference evidence="2 3" key="1">
    <citation type="submission" date="2020-11" db="EMBL/GenBank/DDBJ databases">
        <title>Arthrobacter antarcticus sp. nov., isolated from Antarctic Soil.</title>
        <authorList>
            <person name="Li J."/>
        </authorList>
    </citation>
    <scope>NUCLEOTIDE SEQUENCE [LARGE SCALE GENOMIC DNA]</scope>
    <source>
        <strain evidence="2 3">Z1-20</strain>
    </source>
</reference>
<evidence type="ECO:0000313" key="3">
    <source>
        <dbReference type="Proteomes" id="UP000655366"/>
    </source>
</evidence>
<comment type="caution">
    <text evidence="2">The sequence shown here is derived from an EMBL/GenBank/DDBJ whole genome shotgun (WGS) entry which is preliminary data.</text>
</comment>
<accession>A0A931GBL4</accession>
<evidence type="ECO:0008006" key="4">
    <source>
        <dbReference type="Google" id="ProtNLM"/>
    </source>
</evidence>
<sequence length="222" mass="23289">MSPSILRRWREWLMIAGGLGRVVLTAALALLVTAASIPTVPALLNSSPSTFRIEGEVRAMPVGSSTSPRCEGPPATLAPGVTRCLVYRVHNTLDHPIKVQTITMGLDPLFPAPPSGCSAEKLLLPGFSGVLSVPAGADSETHGLPIQIKNTSTNQDDCQQKMLHFTFAGTATYADPSSPVPNQELPDTGAVIGGLLLGTGVLALAGWILFMAARRRRAKASS</sequence>
<dbReference type="EMBL" id="JADNYM010000022">
    <property type="protein sequence ID" value="MBG0740862.1"/>
    <property type="molecule type" value="Genomic_DNA"/>
</dbReference>
<name>A0A931GBL4_9MICC</name>
<keyword evidence="1" id="KW-0472">Membrane</keyword>
<protein>
    <recommendedName>
        <fullName evidence="4">LPXTG cell wall anchor domain-containing protein</fullName>
    </recommendedName>
</protein>
<keyword evidence="3" id="KW-1185">Reference proteome</keyword>
<keyword evidence="1" id="KW-0812">Transmembrane</keyword>
<organism evidence="2 3">
    <name type="scientific">Arthrobacter terrae</name>
    <dbReference type="NCBI Taxonomy" id="2935737"/>
    <lineage>
        <taxon>Bacteria</taxon>
        <taxon>Bacillati</taxon>
        <taxon>Actinomycetota</taxon>
        <taxon>Actinomycetes</taxon>
        <taxon>Micrococcales</taxon>
        <taxon>Micrococcaceae</taxon>
        <taxon>Arthrobacter</taxon>
    </lineage>
</organism>
<dbReference type="Proteomes" id="UP000655366">
    <property type="component" value="Unassembled WGS sequence"/>
</dbReference>
<feature type="transmembrane region" description="Helical" evidence="1">
    <location>
        <begin position="190"/>
        <end position="213"/>
    </location>
</feature>
<evidence type="ECO:0000313" key="2">
    <source>
        <dbReference type="EMBL" id="MBG0740862.1"/>
    </source>
</evidence>
<proteinExistence type="predicted"/>
<evidence type="ECO:0000256" key="1">
    <source>
        <dbReference type="SAM" id="Phobius"/>
    </source>
</evidence>
<gene>
    <name evidence="2" type="ORF">IV500_15915</name>
</gene>
<keyword evidence="1" id="KW-1133">Transmembrane helix</keyword>
<dbReference type="AlphaFoldDB" id="A0A931GBL4"/>
<dbReference type="RefSeq" id="WP_196397798.1">
    <property type="nucleotide sequence ID" value="NZ_JADNYM010000022.1"/>
</dbReference>